<dbReference type="InterPro" id="IPR035979">
    <property type="entry name" value="RBD_domain_sf"/>
</dbReference>
<dbReference type="GO" id="GO:0003723">
    <property type="term" value="F:RNA binding"/>
    <property type="evidence" value="ECO:0007669"/>
    <property type="project" value="UniProtKB-UniRule"/>
</dbReference>
<dbReference type="PROSITE" id="PS50102">
    <property type="entry name" value="RRM"/>
    <property type="match status" value="1"/>
</dbReference>
<dbReference type="InterPro" id="IPR000504">
    <property type="entry name" value="RRM_dom"/>
</dbReference>
<feature type="compositionally biased region" description="Low complexity" evidence="3">
    <location>
        <begin position="53"/>
        <end position="74"/>
    </location>
</feature>
<feature type="compositionally biased region" description="Basic residues" evidence="3">
    <location>
        <begin position="42"/>
        <end position="52"/>
    </location>
</feature>
<organism evidence="5">
    <name type="scientific">Schizaphis graminum</name>
    <name type="common">Green bug aphid</name>
    <dbReference type="NCBI Taxonomy" id="13262"/>
    <lineage>
        <taxon>Eukaryota</taxon>
        <taxon>Metazoa</taxon>
        <taxon>Ecdysozoa</taxon>
        <taxon>Arthropoda</taxon>
        <taxon>Hexapoda</taxon>
        <taxon>Insecta</taxon>
        <taxon>Pterygota</taxon>
        <taxon>Neoptera</taxon>
        <taxon>Paraneoptera</taxon>
        <taxon>Hemiptera</taxon>
        <taxon>Sternorrhyncha</taxon>
        <taxon>Aphidomorpha</taxon>
        <taxon>Aphidoidea</taxon>
        <taxon>Aphididae</taxon>
        <taxon>Aphidini</taxon>
        <taxon>Schizaphis</taxon>
    </lineage>
</organism>
<protein>
    <submittedName>
        <fullName evidence="5">Transformer-2 beta</fullName>
    </submittedName>
</protein>
<feature type="compositionally biased region" description="Basic and acidic residues" evidence="3">
    <location>
        <begin position="209"/>
        <end position="232"/>
    </location>
</feature>
<dbReference type="InterPro" id="IPR050441">
    <property type="entry name" value="RBM"/>
</dbReference>
<dbReference type="PANTHER" id="PTHR48034">
    <property type="entry name" value="TRANSFORMER-2 SEX-DETERMINING PROTEIN-RELATED"/>
    <property type="match status" value="1"/>
</dbReference>
<gene>
    <name evidence="5" type="primary">Tra2b_0</name>
    <name evidence="5" type="ORF">g.124476</name>
</gene>
<dbReference type="Pfam" id="PF00076">
    <property type="entry name" value="RRM_1"/>
    <property type="match status" value="1"/>
</dbReference>
<feature type="compositionally biased region" description="Basic and acidic residues" evidence="3">
    <location>
        <begin position="1"/>
        <end position="12"/>
    </location>
</feature>
<evidence type="ECO:0000313" key="5">
    <source>
        <dbReference type="EMBL" id="MBY32748.1"/>
    </source>
</evidence>
<dbReference type="SUPFAM" id="SSF54928">
    <property type="entry name" value="RNA-binding domain, RBD"/>
    <property type="match status" value="1"/>
</dbReference>
<feature type="region of interest" description="Disordered" evidence="3">
    <location>
        <begin position="209"/>
        <end position="256"/>
    </location>
</feature>
<name>A0A2S2PTT5_SCHGA</name>
<feature type="region of interest" description="Disordered" evidence="3">
    <location>
        <begin position="1"/>
        <end position="85"/>
    </location>
</feature>
<evidence type="ECO:0000256" key="2">
    <source>
        <dbReference type="PROSITE-ProRule" id="PRU00176"/>
    </source>
</evidence>
<accession>A0A2S2PTT5</accession>
<evidence type="ECO:0000259" key="4">
    <source>
        <dbReference type="PROSITE" id="PS50102"/>
    </source>
</evidence>
<dbReference type="Gene3D" id="3.30.70.330">
    <property type="match status" value="1"/>
</dbReference>
<proteinExistence type="predicted"/>
<evidence type="ECO:0000256" key="3">
    <source>
        <dbReference type="SAM" id="MobiDB-lite"/>
    </source>
</evidence>
<dbReference type="InterPro" id="IPR012677">
    <property type="entry name" value="Nucleotide-bd_a/b_plait_sf"/>
</dbReference>
<sequence>MDILEKRNEGSRSRSISKRNRRSSLRDHKSCSRSPQNDFKSSRSKSSFRSHSRSSCNYKSRSTYSRSRSSSYSSDGRRSFRSRSRVRSLDKSNRCLGIFGLDCNTNEHQLYRVLSKYGTINSINIIMDNRSGKSRGFGFAYFKNVDDARKAKEKCSGMVIDGQKIRIDFSFSRRNNSLTQSVYVGRNIMKRGSVDRYYRGERYDTYNQDKNDDYVHEKYRNEKKRHEDRESRSSSFRYKYLHDRSNSRSKSPCRYA</sequence>
<dbReference type="AlphaFoldDB" id="A0A2S2PTT5"/>
<reference evidence="5" key="1">
    <citation type="submission" date="2018-04" db="EMBL/GenBank/DDBJ databases">
        <title>Transcriptome of Schizaphis graminum biotype I.</title>
        <authorList>
            <person name="Scully E.D."/>
            <person name="Geib S.M."/>
            <person name="Palmer N.A."/>
            <person name="Koch K."/>
            <person name="Bradshaw J."/>
            <person name="Heng-Moss T."/>
            <person name="Sarath G."/>
        </authorList>
    </citation>
    <scope>NUCLEOTIDE SEQUENCE</scope>
</reference>
<dbReference type="SMART" id="SM00360">
    <property type="entry name" value="RRM"/>
    <property type="match status" value="1"/>
</dbReference>
<dbReference type="EMBL" id="GGMR01020129">
    <property type="protein sequence ID" value="MBY32748.1"/>
    <property type="molecule type" value="Transcribed_RNA"/>
</dbReference>
<feature type="domain" description="RRM" evidence="4">
    <location>
        <begin position="94"/>
        <end position="172"/>
    </location>
</feature>
<keyword evidence="1 2" id="KW-0694">RNA-binding</keyword>
<evidence type="ECO:0000256" key="1">
    <source>
        <dbReference type="ARBA" id="ARBA00022884"/>
    </source>
</evidence>